<dbReference type="RefSeq" id="WP_065318996.1">
    <property type="nucleotide sequence ID" value="NZ_CP017477.1"/>
</dbReference>
<protein>
    <recommendedName>
        <fullName evidence="2">TonB C-terminal domain-containing protein</fullName>
    </recommendedName>
</protein>
<feature type="transmembrane region" description="Helical" evidence="1">
    <location>
        <begin position="17"/>
        <end position="34"/>
    </location>
</feature>
<dbReference type="Gene3D" id="3.30.1150.10">
    <property type="match status" value="1"/>
</dbReference>
<keyword evidence="4" id="KW-1185">Reference proteome</keyword>
<name>A0A1B8TX69_9FLAO</name>
<dbReference type="OrthoDB" id="1522859at2"/>
<organism evidence="3 4">
    <name type="scientific">Polaribacter vadi</name>
    <dbReference type="NCBI Taxonomy" id="1774273"/>
    <lineage>
        <taxon>Bacteria</taxon>
        <taxon>Pseudomonadati</taxon>
        <taxon>Bacteroidota</taxon>
        <taxon>Flavobacteriia</taxon>
        <taxon>Flavobacteriales</taxon>
        <taxon>Flavobacteriaceae</taxon>
    </lineage>
</organism>
<feature type="domain" description="TonB C-terminal" evidence="2">
    <location>
        <begin position="194"/>
        <end position="252"/>
    </location>
</feature>
<keyword evidence="1" id="KW-0812">Transmembrane</keyword>
<dbReference type="KEGG" id="pob:LPB03_04895"/>
<dbReference type="InterPro" id="IPR037682">
    <property type="entry name" value="TonB_C"/>
</dbReference>
<dbReference type="Proteomes" id="UP000092584">
    <property type="component" value="Unassembled WGS sequence"/>
</dbReference>
<evidence type="ECO:0000313" key="4">
    <source>
        <dbReference type="Proteomes" id="UP000092584"/>
    </source>
</evidence>
<evidence type="ECO:0000313" key="3">
    <source>
        <dbReference type="EMBL" id="OBY64247.1"/>
    </source>
</evidence>
<keyword evidence="1" id="KW-1133">Transmembrane helix</keyword>
<dbReference type="EMBL" id="LSFM01000022">
    <property type="protein sequence ID" value="OBY64247.1"/>
    <property type="molecule type" value="Genomic_DNA"/>
</dbReference>
<keyword evidence="1" id="KW-0472">Membrane</keyword>
<dbReference type="GO" id="GO:0055085">
    <property type="term" value="P:transmembrane transport"/>
    <property type="evidence" value="ECO:0007669"/>
    <property type="project" value="InterPro"/>
</dbReference>
<evidence type="ECO:0000259" key="2">
    <source>
        <dbReference type="Pfam" id="PF03544"/>
    </source>
</evidence>
<dbReference type="AlphaFoldDB" id="A0A1B8TX69"/>
<gene>
    <name evidence="3" type="ORF">LPB3_07600</name>
</gene>
<dbReference type="SUPFAM" id="SSF74653">
    <property type="entry name" value="TolA/TonB C-terminal domain"/>
    <property type="match status" value="1"/>
</dbReference>
<dbReference type="STRING" id="1774273.LPB03_04895"/>
<dbReference type="Pfam" id="PF03544">
    <property type="entry name" value="TonB_C"/>
    <property type="match status" value="1"/>
</dbReference>
<accession>A0A1B8TX69</accession>
<evidence type="ECO:0000256" key="1">
    <source>
        <dbReference type="SAM" id="Phobius"/>
    </source>
</evidence>
<reference evidence="4" key="1">
    <citation type="submission" date="2016-02" db="EMBL/GenBank/DDBJ databases">
        <authorList>
            <person name="Shin S.-K."/>
            <person name="Yi H."/>
            <person name="Kim E."/>
        </authorList>
    </citation>
    <scope>NUCLEOTIDE SEQUENCE [LARGE SCALE GENOMIC DNA]</scope>
    <source>
        <strain evidence="4">LPB0003</strain>
    </source>
</reference>
<proteinExistence type="predicted"/>
<sequence length="255" mass="29071">MEEKKIKKLQLENYSKIFFQIGLVLSLFIIHNLLEIKKFDRKTAKINRVFTMTSESDYDVEIPIIKLKTYNPAMSKTPPPPSLEKIEIVEDTKEIIENIIGTTETDESDVINLSTDTANGEAISSIIEVKEDEEIIEDVPFVLIENVPIYPGCKGNNKQLRSCFSQKIAQYFSENFDKNLAKDLGLEQGKKRILLLFRIDTKGNVIDVKARAPHPVLQEEVIKIINSLPKMIPGKQRDIPVTVSYSIPITFEVIY</sequence>
<comment type="caution">
    <text evidence="3">The sequence shown here is derived from an EMBL/GenBank/DDBJ whole genome shotgun (WGS) entry which is preliminary data.</text>
</comment>